<comment type="caution">
    <text evidence="2">The sequence shown here is derived from an EMBL/GenBank/DDBJ whole genome shotgun (WGS) entry which is preliminary data.</text>
</comment>
<feature type="region of interest" description="Disordered" evidence="1">
    <location>
        <begin position="32"/>
        <end position="67"/>
    </location>
</feature>
<name>A0A542VUG8_ZYMMB</name>
<dbReference type="Proteomes" id="UP000316887">
    <property type="component" value="Unassembled WGS sequence"/>
</dbReference>
<proteinExistence type="predicted"/>
<dbReference type="AlphaFoldDB" id="A0A542VUG8"/>
<sequence length="67" mass="7708">MLSRLEDQGVFCALRKNGQSYRLVHLRLKQSDQERGGFRPEARTGQFRPELSGKSKRKTLTTKKSAE</sequence>
<feature type="compositionally biased region" description="Basic and acidic residues" evidence="1">
    <location>
        <begin position="32"/>
        <end position="42"/>
    </location>
</feature>
<evidence type="ECO:0000313" key="3">
    <source>
        <dbReference type="Proteomes" id="UP000316887"/>
    </source>
</evidence>
<evidence type="ECO:0000256" key="1">
    <source>
        <dbReference type="SAM" id="MobiDB-lite"/>
    </source>
</evidence>
<protein>
    <submittedName>
        <fullName evidence="2">Uncharacterized protein</fullName>
    </submittedName>
</protein>
<accession>A0A542VUG8</accession>
<evidence type="ECO:0000313" key="2">
    <source>
        <dbReference type="EMBL" id="TQL14959.1"/>
    </source>
</evidence>
<gene>
    <name evidence="2" type="ORF">FBY58_1826</name>
</gene>
<organism evidence="2 3">
    <name type="scientific">Zymomonas mobilis</name>
    <dbReference type="NCBI Taxonomy" id="542"/>
    <lineage>
        <taxon>Bacteria</taxon>
        <taxon>Pseudomonadati</taxon>
        <taxon>Pseudomonadota</taxon>
        <taxon>Alphaproteobacteria</taxon>
        <taxon>Sphingomonadales</taxon>
        <taxon>Zymomonadaceae</taxon>
        <taxon>Zymomonas</taxon>
    </lineage>
</organism>
<dbReference type="EMBL" id="VFOF01000006">
    <property type="protein sequence ID" value="TQL14959.1"/>
    <property type="molecule type" value="Genomic_DNA"/>
</dbReference>
<reference evidence="2 3" key="1">
    <citation type="submission" date="2019-06" db="EMBL/GenBank/DDBJ databases">
        <title>Genome sequencing of Zymomonas mobilis strains for genetic engineering and biofuel applications.</title>
        <authorList>
            <person name="Teravest M."/>
        </authorList>
    </citation>
    <scope>NUCLEOTIDE SEQUENCE [LARGE SCALE GENOMIC DNA]</scope>
    <source>
        <strain evidence="2 3">AN0101</strain>
    </source>
</reference>